<evidence type="ECO:0000313" key="1">
    <source>
        <dbReference type="EMBL" id="KAK7047400.1"/>
    </source>
</evidence>
<comment type="caution">
    <text evidence="1">The sequence shown here is derived from an EMBL/GenBank/DDBJ whole genome shotgun (WGS) entry which is preliminary data.</text>
</comment>
<protein>
    <submittedName>
        <fullName evidence="1">Uncharacterized protein</fullName>
    </submittedName>
</protein>
<keyword evidence="2" id="KW-1185">Reference proteome</keyword>
<evidence type="ECO:0000313" key="2">
    <source>
        <dbReference type="Proteomes" id="UP001383192"/>
    </source>
</evidence>
<dbReference type="Proteomes" id="UP001383192">
    <property type="component" value="Unassembled WGS sequence"/>
</dbReference>
<name>A0AAW0D9A4_9AGAR</name>
<sequence>MPTYVKGIALDWEKCAKLLGVDKSNRLVDHLIGKILDMNDKSRFPDCTACRPNGNTFTVLSFGYDAFGEDRKEIEGIPTPPYFTKNQGQWDLVASAPEVFEVLDI</sequence>
<accession>A0AAW0D9A4</accession>
<organism evidence="1 2">
    <name type="scientific">Paramarasmius palmivorus</name>
    <dbReference type="NCBI Taxonomy" id="297713"/>
    <lineage>
        <taxon>Eukaryota</taxon>
        <taxon>Fungi</taxon>
        <taxon>Dikarya</taxon>
        <taxon>Basidiomycota</taxon>
        <taxon>Agaricomycotina</taxon>
        <taxon>Agaricomycetes</taxon>
        <taxon>Agaricomycetidae</taxon>
        <taxon>Agaricales</taxon>
        <taxon>Marasmiineae</taxon>
        <taxon>Marasmiaceae</taxon>
        <taxon>Paramarasmius</taxon>
    </lineage>
</organism>
<gene>
    <name evidence="1" type="ORF">VNI00_006631</name>
</gene>
<dbReference type="EMBL" id="JAYKXP010000020">
    <property type="protein sequence ID" value="KAK7047400.1"/>
    <property type="molecule type" value="Genomic_DNA"/>
</dbReference>
<reference evidence="1 2" key="1">
    <citation type="submission" date="2024-01" db="EMBL/GenBank/DDBJ databases">
        <title>A draft genome for a cacao thread blight-causing isolate of Paramarasmius palmivorus.</title>
        <authorList>
            <person name="Baruah I.K."/>
            <person name="Bukari Y."/>
            <person name="Amoako-Attah I."/>
            <person name="Meinhardt L.W."/>
            <person name="Bailey B.A."/>
            <person name="Cohen S.P."/>
        </authorList>
    </citation>
    <scope>NUCLEOTIDE SEQUENCE [LARGE SCALE GENOMIC DNA]</scope>
    <source>
        <strain evidence="1 2">GH-12</strain>
    </source>
</reference>
<proteinExistence type="predicted"/>
<dbReference type="AlphaFoldDB" id="A0AAW0D9A4"/>